<dbReference type="GO" id="GO:0009228">
    <property type="term" value="P:thiamine biosynthetic process"/>
    <property type="evidence" value="ECO:0007669"/>
    <property type="project" value="InterPro"/>
</dbReference>
<keyword evidence="2" id="KW-0418">Kinase</keyword>
<feature type="domain" description="PurM-like C-terminal" evidence="1">
    <location>
        <begin position="1"/>
        <end position="88"/>
    </location>
</feature>
<protein>
    <submittedName>
        <fullName evidence="2">Thiamine-monophosphate kinase</fullName>
    </submittedName>
</protein>
<dbReference type="Pfam" id="PF02769">
    <property type="entry name" value="AIRS_C"/>
    <property type="match status" value="1"/>
</dbReference>
<dbReference type="AlphaFoldDB" id="W1V6G6"/>
<sequence>MNDISDGLGSELNEIAVASNVSIVFEEQVIPLHEETYELAKHLQTNPIDYALYGGEDFQLVFTAPKSLLSELEKLSGITLIGEVLSGPPRVQMVTPDKTIKTVEAKGYNHFHEG</sequence>
<dbReference type="EMBL" id="AZMJ01000457">
    <property type="protein sequence ID" value="ETI99578.1"/>
    <property type="molecule type" value="Genomic_DNA"/>
</dbReference>
<dbReference type="GO" id="GO:0009030">
    <property type="term" value="F:thiamine-phosphate kinase activity"/>
    <property type="evidence" value="ECO:0007669"/>
    <property type="project" value="InterPro"/>
</dbReference>
<dbReference type="Gene3D" id="3.90.650.10">
    <property type="entry name" value="PurM-like C-terminal domain"/>
    <property type="match status" value="1"/>
</dbReference>
<dbReference type="SUPFAM" id="SSF56042">
    <property type="entry name" value="PurM C-terminal domain-like"/>
    <property type="match status" value="1"/>
</dbReference>
<dbReference type="InterPro" id="IPR010918">
    <property type="entry name" value="PurM-like_C_dom"/>
</dbReference>
<proteinExistence type="predicted"/>
<dbReference type="PANTHER" id="PTHR30270:SF0">
    <property type="entry name" value="THIAMINE-MONOPHOSPHATE KINASE"/>
    <property type="match status" value="1"/>
</dbReference>
<dbReference type="InterPro" id="IPR006283">
    <property type="entry name" value="ThiL-like"/>
</dbReference>
<dbReference type="Proteomes" id="UP000018855">
    <property type="component" value="Unassembled WGS sequence"/>
</dbReference>
<dbReference type="PANTHER" id="PTHR30270">
    <property type="entry name" value="THIAMINE-MONOPHOSPHATE KINASE"/>
    <property type="match status" value="1"/>
</dbReference>
<dbReference type="PATRIC" id="fig|1403949.3.peg.386"/>
<accession>W1V6G6</accession>
<evidence type="ECO:0000313" key="3">
    <source>
        <dbReference type="Proteomes" id="UP000018855"/>
    </source>
</evidence>
<evidence type="ECO:0000313" key="2">
    <source>
        <dbReference type="EMBL" id="ETI99578.1"/>
    </source>
</evidence>
<reference evidence="2 3" key="1">
    <citation type="submission" date="2013-12" db="EMBL/GenBank/DDBJ databases">
        <title>A Varibaculum cambriense genome reconstructed from a premature infant gut community with otherwise low bacterial novelty that shifts toward anaerobic metabolism during the third week of life.</title>
        <authorList>
            <person name="Brown C.T."/>
            <person name="Sharon I."/>
            <person name="Thomas B.C."/>
            <person name="Castelle C.J."/>
            <person name="Morowitz M.J."/>
            <person name="Banfield J.F."/>
        </authorList>
    </citation>
    <scope>NUCLEOTIDE SEQUENCE [LARGE SCALE GENOMIC DNA]</scope>
    <source>
        <strain evidence="3">DORA_11</strain>
    </source>
</reference>
<dbReference type="InterPro" id="IPR036676">
    <property type="entry name" value="PurM-like_C_sf"/>
</dbReference>
<evidence type="ECO:0000259" key="1">
    <source>
        <dbReference type="Pfam" id="PF02769"/>
    </source>
</evidence>
<name>W1V6G6_9FIRM</name>
<keyword evidence="2" id="KW-0808">Transferase</keyword>
<organism evidence="2 3">
    <name type="scientific">Veillonella dispar DORA_11</name>
    <dbReference type="NCBI Taxonomy" id="1403949"/>
    <lineage>
        <taxon>Bacteria</taxon>
        <taxon>Bacillati</taxon>
        <taxon>Bacillota</taxon>
        <taxon>Negativicutes</taxon>
        <taxon>Veillonellales</taxon>
        <taxon>Veillonellaceae</taxon>
        <taxon>Veillonella</taxon>
    </lineage>
</organism>
<gene>
    <name evidence="2" type="ORF">Q619_VDC00457G0001</name>
</gene>
<comment type="caution">
    <text evidence="2">The sequence shown here is derived from an EMBL/GenBank/DDBJ whole genome shotgun (WGS) entry which is preliminary data.</text>
</comment>